<reference evidence="2" key="1">
    <citation type="submission" date="2020-05" db="EMBL/GenBank/DDBJ databases">
        <title>WGS assembly of Panicum virgatum.</title>
        <authorList>
            <person name="Lovell J.T."/>
            <person name="Jenkins J."/>
            <person name="Shu S."/>
            <person name="Juenger T.E."/>
            <person name="Schmutz J."/>
        </authorList>
    </citation>
    <scope>NUCLEOTIDE SEQUENCE</scope>
    <source>
        <strain evidence="2">AP13</strain>
    </source>
</reference>
<gene>
    <name evidence="2" type="ORF">PVAP13_1KG104000</name>
</gene>
<comment type="caution">
    <text evidence="2">The sequence shown here is derived from an EMBL/GenBank/DDBJ whole genome shotgun (WGS) entry which is preliminary data.</text>
</comment>
<evidence type="ECO:0000313" key="2">
    <source>
        <dbReference type="EMBL" id="KAG2656764.1"/>
    </source>
</evidence>
<keyword evidence="1" id="KW-0812">Transmembrane</keyword>
<dbReference type="EMBL" id="CM029037">
    <property type="protein sequence ID" value="KAG2656764.1"/>
    <property type="molecule type" value="Genomic_DNA"/>
</dbReference>
<organism evidence="2 3">
    <name type="scientific">Panicum virgatum</name>
    <name type="common">Blackwell switchgrass</name>
    <dbReference type="NCBI Taxonomy" id="38727"/>
    <lineage>
        <taxon>Eukaryota</taxon>
        <taxon>Viridiplantae</taxon>
        <taxon>Streptophyta</taxon>
        <taxon>Embryophyta</taxon>
        <taxon>Tracheophyta</taxon>
        <taxon>Spermatophyta</taxon>
        <taxon>Magnoliopsida</taxon>
        <taxon>Liliopsida</taxon>
        <taxon>Poales</taxon>
        <taxon>Poaceae</taxon>
        <taxon>PACMAD clade</taxon>
        <taxon>Panicoideae</taxon>
        <taxon>Panicodae</taxon>
        <taxon>Paniceae</taxon>
        <taxon>Panicinae</taxon>
        <taxon>Panicum</taxon>
        <taxon>Panicum sect. Hiantes</taxon>
    </lineage>
</organism>
<dbReference type="PANTHER" id="PTHR21528:SF6">
    <property type="entry name" value="DITRANS,POLYCIS-POLYPRENYL DIPHOSPHATE SYNTHASE [(2E,6E)-FARNESYLDIPHOSPHATE SPECIFIC]"/>
    <property type="match status" value="1"/>
</dbReference>
<name>A0A8T0XHD1_PANVG</name>
<keyword evidence="1" id="KW-1133">Transmembrane helix</keyword>
<dbReference type="GO" id="GO:0005789">
    <property type="term" value="C:endoplasmic reticulum membrane"/>
    <property type="evidence" value="ECO:0007669"/>
    <property type="project" value="TreeGrafter"/>
</dbReference>
<dbReference type="Gene3D" id="3.40.1180.10">
    <property type="entry name" value="Decaprenyl diphosphate synthase-like"/>
    <property type="match status" value="1"/>
</dbReference>
<feature type="transmembrane region" description="Helical" evidence="1">
    <location>
        <begin position="38"/>
        <end position="57"/>
    </location>
</feature>
<dbReference type="SUPFAM" id="SSF64005">
    <property type="entry name" value="Undecaprenyl diphosphate synthase"/>
    <property type="match status" value="1"/>
</dbReference>
<protein>
    <submittedName>
        <fullName evidence="2">Uncharacterized protein</fullName>
    </submittedName>
</protein>
<keyword evidence="3" id="KW-1185">Reference proteome</keyword>
<dbReference type="GO" id="GO:1904423">
    <property type="term" value="C:dehydrodolichyl diphosphate synthase complex"/>
    <property type="evidence" value="ECO:0007669"/>
    <property type="project" value="InterPro"/>
</dbReference>
<accession>A0A8T0XHD1</accession>
<proteinExistence type="predicted"/>
<keyword evidence="1" id="KW-0472">Membrane</keyword>
<dbReference type="PANTHER" id="PTHR21528">
    <property type="entry name" value="DEHYDRODOLICHYL DIPHOSPHATE SYNTHASE COMPLEX SUBUNIT NUS1"/>
    <property type="match status" value="1"/>
</dbReference>
<evidence type="ECO:0000256" key="1">
    <source>
        <dbReference type="SAM" id="Phobius"/>
    </source>
</evidence>
<feature type="transmembrane region" description="Helical" evidence="1">
    <location>
        <begin position="12"/>
        <end position="31"/>
    </location>
</feature>
<dbReference type="InterPro" id="IPR036424">
    <property type="entry name" value="UPP_synth-like_sf"/>
</dbReference>
<sequence>MLVVYQLLISWWRQTFSCFLSLHILQVLILLSNMILRLILGWLWCLIHMAISLFDLWSCLSKKLECYLISFELLSKYQILHLERLKCLGVVVDSREAKNVMEVKQLLHWFSTVGIKYVVLYDIEGVIKESIEHGIETSRDENTSNFSNICANTKSSHCSHGGMVIECLSGSDGKEGIAKAANLLYSASCKGCNNYATYTHGYDKMDTVFTEADMASALRAIHNSGPELDLLLVYGPVRCHLGFPSWRLRYTEIMHMGPLKSMKYSSIVKVLCQFTQKHQNYGT</sequence>
<dbReference type="Proteomes" id="UP000823388">
    <property type="component" value="Chromosome 1K"/>
</dbReference>
<evidence type="ECO:0000313" key="3">
    <source>
        <dbReference type="Proteomes" id="UP000823388"/>
    </source>
</evidence>
<dbReference type="GO" id="GO:0045547">
    <property type="term" value="F:ditrans,polycis-polyprenyl diphosphate synthase [(2E,6E)-farnesyl diphosphate specific] activity"/>
    <property type="evidence" value="ECO:0007669"/>
    <property type="project" value="TreeGrafter"/>
</dbReference>
<dbReference type="InterPro" id="IPR038887">
    <property type="entry name" value="Nus1/NgBR"/>
</dbReference>
<dbReference type="AlphaFoldDB" id="A0A8T0XHD1"/>